<evidence type="ECO:0008006" key="3">
    <source>
        <dbReference type="Google" id="ProtNLM"/>
    </source>
</evidence>
<name>A0AB34PEW0_9PORP</name>
<proteinExistence type="predicted"/>
<dbReference type="Proteomes" id="UP000030136">
    <property type="component" value="Unassembled WGS sequence"/>
</dbReference>
<gene>
    <name evidence="1" type="ORF">HQ38_06530</name>
</gene>
<sequence length="71" mass="8278">MSFVSLGKEDPRQIILTITMVFESFAADALHPQCEELVSTLVFFVFVKNRRTVKPFQYLVSHCVLEQRTRE</sequence>
<evidence type="ECO:0000313" key="1">
    <source>
        <dbReference type="EMBL" id="KGN94184.1"/>
    </source>
</evidence>
<organism evidence="1 2">
    <name type="scientific">Porphyromonas crevioricanis</name>
    <dbReference type="NCBI Taxonomy" id="393921"/>
    <lineage>
        <taxon>Bacteria</taxon>
        <taxon>Pseudomonadati</taxon>
        <taxon>Bacteroidota</taxon>
        <taxon>Bacteroidia</taxon>
        <taxon>Bacteroidales</taxon>
        <taxon>Porphyromonadaceae</taxon>
        <taxon>Porphyromonas</taxon>
    </lineage>
</organism>
<accession>A0AB34PEW0</accession>
<dbReference type="AlphaFoldDB" id="A0AB34PEW0"/>
<evidence type="ECO:0000313" key="2">
    <source>
        <dbReference type="Proteomes" id="UP000030136"/>
    </source>
</evidence>
<reference evidence="1 2" key="1">
    <citation type="submission" date="2014-08" db="EMBL/GenBank/DDBJ databases">
        <title>Porphyromonas crevioricanis strain:COT-253_OH1447 Genome sequencing.</title>
        <authorList>
            <person name="Wallis C."/>
            <person name="Deusch O."/>
            <person name="O'Flynn C."/>
            <person name="Davis I."/>
            <person name="Jospin G."/>
            <person name="Darling A.E."/>
            <person name="Coil D.A."/>
            <person name="Alexiev A."/>
            <person name="Horsfall A."/>
            <person name="Kirkwood N."/>
            <person name="Harris S."/>
            <person name="Eisen J.A."/>
        </authorList>
    </citation>
    <scope>NUCLEOTIDE SEQUENCE [LARGE SCALE GENOMIC DNA]</scope>
    <source>
        <strain evidence="2">COT-253 OH1447</strain>
    </source>
</reference>
<dbReference type="EMBL" id="JQJC01000020">
    <property type="protein sequence ID" value="KGN94184.1"/>
    <property type="molecule type" value="Genomic_DNA"/>
</dbReference>
<comment type="caution">
    <text evidence="1">The sequence shown here is derived from an EMBL/GenBank/DDBJ whole genome shotgun (WGS) entry which is preliminary data.</text>
</comment>
<protein>
    <recommendedName>
        <fullName evidence="3">Transposase</fullName>
    </recommendedName>
</protein>